<reference evidence="1" key="3">
    <citation type="submission" date="2025-09" db="UniProtKB">
        <authorList>
            <consortium name="Ensembl"/>
        </authorList>
    </citation>
    <scope>IDENTIFICATION</scope>
</reference>
<reference evidence="1 2" key="1">
    <citation type="submission" date="2012-10" db="EMBL/GenBank/DDBJ databases">
        <authorList>
            <consortium name="Gibbon Genome Sequencing Consortium"/>
        </authorList>
    </citation>
    <scope>NUCLEOTIDE SEQUENCE [LARGE SCALE GENOMIC DNA]</scope>
</reference>
<dbReference type="EMBL" id="ADFV01106170">
    <property type="status" value="NOT_ANNOTATED_CDS"/>
    <property type="molecule type" value="Genomic_DNA"/>
</dbReference>
<dbReference type="Ensembl" id="ENSNLET00000002780.2">
    <property type="protein sequence ID" value="ENSNLEP00000040819.1"/>
    <property type="gene ID" value="ENSNLEG00000002204.2"/>
</dbReference>
<gene>
    <name evidence="1" type="primary">LOC100588676</name>
</gene>
<dbReference type="Proteomes" id="UP000001073">
    <property type="component" value="Chromosome 19"/>
</dbReference>
<evidence type="ECO:0000313" key="2">
    <source>
        <dbReference type="Proteomes" id="UP000001073"/>
    </source>
</evidence>
<protein>
    <submittedName>
        <fullName evidence="1">Uncharacterized protein</fullName>
    </submittedName>
</protein>
<accession>A0A2I3HB05</accession>
<dbReference type="AlphaFoldDB" id="A0A2I3HB05"/>
<reference evidence="1" key="2">
    <citation type="submission" date="2025-08" db="UniProtKB">
        <authorList>
            <consortium name="Ensembl"/>
        </authorList>
    </citation>
    <scope>IDENTIFICATION</scope>
</reference>
<proteinExistence type="predicted"/>
<dbReference type="InParanoid" id="A0A2I3HB05"/>
<sequence>MVGILPLCCAGCDPSLCCSSCVPSVALTAARSVRVPHSVGHCGQRVLAPWIFVERFSSWLSLELFSFLRYLGTLLCASGRRWTGGSRFSLQLQQVSLSQGSHAAAFLPEATRPGVPVPVSGESTSAQQSHAGCQLSAEANACPSVLYAEVLEWNKNINTTSSFHDFCLILDIFLFCFVLFCLPYIKPGLSLSVALLWQSLILLSSLVQQDSQVHTWARLFSTFTSA</sequence>
<name>A0A2I3HB05_NOMLE</name>
<keyword evidence="2" id="KW-1185">Reference proteome</keyword>
<organism evidence="1 2">
    <name type="scientific">Nomascus leucogenys</name>
    <name type="common">Northern white-cheeked gibbon</name>
    <name type="synonym">Hylobates leucogenys</name>
    <dbReference type="NCBI Taxonomy" id="61853"/>
    <lineage>
        <taxon>Eukaryota</taxon>
        <taxon>Metazoa</taxon>
        <taxon>Chordata</taxon>
        <taxon>Craniata</taxon>
        <taxon>Vertebrata</taxon>
        <taxon>Euteleostomi</taxon>
        <taxon>Mammalia</taxon>
        <taxon>Eutheria</taxon>
        <taxon>Euarchontoglires</taxon>
        <taxon>Primates</taxon>
        <taxon>Haplorrhini</taxon>
        <taxon>Catarrhini</taxon>
        <taxon>Hylobatidae</taxon>
        <taxon>Nomascus</taxon>
    </lineage>
</organism>
<dbReference type="OMA" id="HCGQRVL"/>
<evidence type="ECO:0000313" key="1">
    <source>
        <dbReference type="Ensembl" id="ENSNLEP00000040819.1"/>
    </source>
</evidence>
<dbReference type="GeneTree" id="ENSGT00390000016445"/>